<comment type="caution">
    <text evidence="1">The sequence shown here is derived from an EMBL/GenBank/DDBJ whole genome shotgun (WGS) entry which is preliminary data.</text>
</comment>
<dbReference type="GO" id="GO:0004519">
    <property type="term" value="F:endonuclease activity"/>
    <property type="evidence" value="ECO:0007669"/>
    <property type="project" value="UniProtKB-KW"/>
</dbReference>
<keyword evidence="1" id="KW-0255">Endonuclease</keyword>
<evidence type="ECO:0000313" key="2">
    <source>
        <dbReference type="Proteomes" id="UP000806077"/>
    </source>
</evidence>
<organism evidence="1 2">
    <name type="scientific">Tenacibaculum finnmarkense genomovar finnmarkense</name>
    <dbReference type="NCBI Taxonomy" id="1458503"/>
    <lineage>
        <taxon>Bacteria</taxon>
        <taxon>Pseudomonadati</taxon>
        <taxon>Bacteroidota</taxon>
        <taxon>Flavobacteriia</taxon>
        <taxon>Flavobacteriales</taxon>
        <taxon>Flavobacteriaceae</taxon>
        <taxon>Tenacibaculum</taxon>
        <taxon>Tenacibaculum finnmarkense</taxon>
    </lineage>
</organism>
<dbReference type="RefSeq" id="WP_058884875.1">
    <property type="nucleotide sequence ID" value="NZ_JAJHTL010000005.1"/>
</dbReference>
<evidence type="ECO:0000313" key="1">
    <source>
        <dbReference type="EMBL" id="MBE7694703.1"/>
    </source>
</evidence>
<accession>A0AAP1WFU9</accession>
<dbReference type="PANTHER" id="PTHR38733:SF1">
    <property type="entry name" value="TYPE IV METHYL-DIRECTED RESTRICTION ENZYME ECOKMCRBC"/>
    <property type="match status" value="1"/>
</dbReference>
<keyword evidence="2" id="KW-1185">Reference proteome</keyword>
<dbReference type="Pfam" id="PF10117">
    <property type="entry name" value="McrBC"/>
    <property type="match status" value="1"/>
</dbReference>
<keyword evidence="1" id="KW-0378">Hydrolase</keyword>
<protein>
    <submittedName>
        <fullName evidence="1">Restriction endonuclease</fullName>
    </submittedName>
</protein>
<reference evidence="1 2" key="1">
    <citation type="journal article" date="2020" name="Int. J. Syst. Evol. Microbiol.">
        <title>Tenacibaculum piscium sp. nov., isolated from skin ulcers of sea-farmed fish, and description of Tenacibaculum finnmarkense sp. nov. with subdivision into genomovars finnmarkense and ulcerans.</title>
        <authorList>
            <person name="Olsen A.B."/>
            <person name="Spilsberg B."/>
            <person name="Nilsen H.K."/>
            <person name="Lagesen K."/>
            <person name="Gulla S."/>
            <person name="Avendano-Herrera R."/>
            <person name="Irgang R."/>
            <person name="Duchaud E."/>
            <person name="Colquhoun D.J."/>
        </authorList>
    </citation>
    <scope>NUCLEOTIDE SEQUENCE [LARGE SCALE GENOMIC DNA]</scope>
    <source>
        <strain evidence="1 2">TNO037</strain>
    </source>
</reference>
<gene>
    <name evidence="1" type="ORF">F7645_04605</name>
</gene>
<proteinExistence type="predicted"/>
<dbReference type="AlphaFoldDB" id="A0AAP1WFU9"/>
<name>A0AAP1WFU9_9FLAO</name>
<dbReference type="Proteomes" id="UP000806077">
    <property type="component" value="Unassembled WGS sequence"/>
</dbReference>
<dbReference type="EMBL" id="WXXV01000004">
    <property type="protein sequence ID" value="MBE7694703.1"/>
    <property type="molecule type" value="Genomic_DNA"/>
</dbReference>
<dbReference type="InterPro" id="IPR019292">
    <property type="entry name" value="McrC"/>
</dbReference>
<keyword evidence="1" id="KW-0540">Nuclease</keyword>
<sequence>MLVISEHFGYEKTKNRFYLKQDNLKLCEDFDLNIPFKKYFNNNEETFCFNFNKSENGEFQFETGYYIGVDWIGNSGLSIYVQPKLNEEKKQVNYLKMLFEALKDSENLNHLNDLYTIDFKAPLIPITQQQDLLAPLLLIEFLQLLKNIVRKGLKKSYYKITENLNSKVKGKILINATVKQNHSHQKMLYNICTFEEFGYNSIENSILKKALLFTQSALNSFKIDKTLDLKELFNYVIPAFESVNEDIDIRVVKNAKHNPLFKEYTHAIKLAKIILKRYNYTISQTTEKIVKTPPFWIDMPKLFELYVFKKLRESYPEKGEVKYHKKFHGLEPDYLLNTVVNGDSLKMIIDAKYKPKYKDSNIYLSDARQVSGYARLKSIYKELGIGGSKQIIDCLIVYSDQSLEDKPFIESLETKNEDGKYMHLFKVGIKLPEL</sequence>
<dbReference type="PANTHER" id="PTHR38733">
    <property type="entry name" value="PROTEIN MCRC"/>
    <property type="match status" value="1"/>
</dbReference>